<gene>
    <name evidence="1" type="ORF">L6452_32593</name>
</gene>
<proteinExistence type="predicted"/>
<reference evidence="2" key="1">
    <citation type="journal article" date="2022" name="Mol. Ecol. Resour.">
        <title>The genomes of chicory, endive, great burdock and yacon provide insights into Asteraceae palaeo-polyploidization history and plant inulin production.</title>
        <authorList>
            <person name="Fan W."/>
            <person name="Wang S."/>
            <person name="Wang H."/>
            <person name="Wang A."/>
            <person name="Jiang F."/>
            <person name="Liu H."/>
            <person name="Zhao H."/>
            <person name="Xu D."/>
            <person name="Zhang Y."/>
        </authorList>
    </citation>
    <scope>NUCLEOTIDE SEQUENCE [LARGE SCALE GENOMIC DNA]</scope>
    <source>
        <strain evidence="2">cv. Niubang</strain>
    </source>
</reference>
<sequence length="140" mass="14832">MLSFVSSPNPEWGETWAPSAVRSKEPSVAPSSVVPKSPPRAKSVAKKKYRSKVIGSSALALMTLLPKQPSADTQVKPPSSQKRRSPKSPPKSHSKILRNSFLAKPPTLPTDSKKSTGVETFPSGPGESAQPSAASFIPSQ</sequence>
<dbReference type="Proteomes" id="UP001055879">
    <property type="component" value="Linkage Group LG11"/>
</dbReference>
<organism evidence="1 2">
    <name type="scientific">Arctium lappa</name>
    <name type="common">Greater burdock</name>
    <name type="synonym">Lappa major</name>
    <dbReference type="NCBI Taxonomy" id="4217"/>
    <lineage>
        <taxon>Eukaryota</taxon>
        <taxon>Viridiplantae</taxon>
        <taxon>Streptophyta</taxon>
        <taxon>Embryophyta</taxon>
        <taxon>Tracheophyta</taxon>
        <taxon>Spermatophyta</taxon>
        <taxon>Magnoliopsida</taxon>
        <taxon>eudicotyledons</taxon>
        <taxon>Gunneridae</taxon>
        <taxon>Pentapetalae</taxon>
        <taxon>asterids</taxon>
        <taxon>campanulids</taxon>
        <taxon>Asterales</taxon>
        <taxon>Asteraceae</taxon>
        <taxon>Carduoideae</taxon>
        <taxon>Cardueae</taxon>
        <taxon>Arctiinae</taxon>
        <taxon>Arctium</taxon>
    </lineage>
</organism>
<protein>
    <submittedName>
        <fullName evidence="1">Uncharacterized protein</fullName>
    </submittedName>
</protein>
<keyword evidence="2" id="KW-1185">Reference proteome</keyword>
<dbReference type="EMBL" id="CM042057">
    <property type="protein sequence ID" value="KAI3692770.1"/>
    <property type="molecule type" value="Genomic_DNA"/>
</dbReference>
<evidence type="ECO:0000313" key="1">
    <source>
        <dbReference type="EMBL" id="KAI3692770.1"/>
    </source>
</evidence>
<accession>A0ACB8Z9C1</accession>
<evidence type="ECO:0000313" key="2">
    <source>
        <dbReference type="Proteomes" id="UP001055879"/>
    </source>
</evidence>
<comment type="caution">
    <text evidence="1">The sequence shown here is derived from an EMBL/GenBank/DDBJ whole genome shotgun (WGS) entry which is preliminary data.</text>
</comment>
<reference evidence="1 2" key="2">
    <citation type="journal article" date="2022" name="Mol. Ecol. Resour.">
        <title>The genomes of chicory, endive, great burdock and yacon provide insights into Asteraceae paleo-polyploidization history and plant inulin production.</title>
        <authorList>
            <person name="Fan W."/>
            <person name="Wang S."/>
            <person name="Wang H."/>
            <person name="Wang A."/>
            <person name="Jiang F."/>
            <person name="Liu H."/>
            <person name="Zhao H."/>
            <person name="Xu D."/>
            <person name="Zhang Y."/>
        </authorList>
    </citation>
    <scope>NUCLEOTIDE SEQUENCE [LARGE SCALE GENOMIC DNA]</scope>
    <source>
        <strain evidence="2">cv. Niubang</strain>
    </source>
</reference>
<name>A0ACB8Z9C1_ARCLA</name>